<dbReference type="GO" id="GO:0008195">
    <property type="term" value="F:phosphatidate phosphatase activity"/>
    <property type="evidence" value="ECO:0007669"/>
    <property type="project" value="TreeGrafter"/>
</dbReference>
<keyword evidence="10" id="KW-1185">Reference proteome</keyword>
<evidence type="ECO:0000256" key="5">
    <source>
        <dbReference type="ARBA" id="ARBA00023136"/>
    </source>
</evidence>
<dbReference type="EMBL" id="BLLK01000047">
    <property type="protein sequence ID" value="GFH54451.1"/>
    <property type="molecule type" value="Genomic_DNA"/>
</dbReference>
<dbReference type="PANTHER" id="PTHR10165">
    <property type="entry name" value="LIPID PHOSPHATE PHOSPHATASE"/>
    <property type="match status" value="1"/>
</dbReference>
<feature type="region of interest" description="Disordered" evidence="6">
    <location>
        <begin position="1"/>
        <end position="23"/>
    </location>
</feature>
<protein>
    <recommendedName>
        <fullName evidence="8">Phosphatidic acid phosphatase type 2/haloperoxidase domain-containing protein</fullName>
    </recommendedName>
</protein>
<reference evidence="9 10" key="1">
    <citation type="journal article" date="2021" name="Sci. Rep.">
        <title>The genome of the diatom Chaetoceros tenuissimus carries an ancient integrated fragment of an extant virus.</title>
        <authorList>
            <person name="Hongo Y."/>
            <person name="Kimura K."/>
            <person name="Takaki Y."/>
            <person name="Yoshida Y."/>
            <person name="Baba S."/>
            <person name="Kobayashi G."/>
            <person name="Nagasaki K."/>
            <person name="Hano T."/>
            <person name="Tomaru Y."/>
        </authorList>
    </citation>
    <scope>NUCLEOTIDE SEQUENCE [LARGE SCALE GENOMIC DNA]</scope>
    <source>
        <strain evidence="9 10">NIES-3715</strain>
    </source>
</reference>
<dbReference type="Pfam" id="PF01569">
    <property type="entry name" value="PAP2"/>
    <property type="match status" value="1"/>
</dbReference>
<dbReference type="SMART" id="SM00014">
    <property type="entry name" value="acidPPc"/>
    <property type="match status" value="1"/>
</dbReference>
<feature type="transmembrane region" description="Helical" evidence="7">
    <location>
        <begin position="57"/>
        <end position="76"/>
    </location>
</feature>
<dbReference type="GO" id="GO:0046839">
    <property type="term" value="P:phospholipid dephosphorylation"/>
    <property type="evidence" value="ECO:0007669"/>
    <property type="project" value="TreeGrafter"/>
</dbReference>
<dbReference type="InterPro" id="IPR000326">
    <property type="entry name" value="PAP2/HPO"/>
</dbReference>
<feature type="domain" description="Phosphatidic acid phosphatase type 2/haloperoxidase" evidence="8">
    <location>
        <begin position="149"/>
        <end position="288"/>
    </location>
</feature>
<feature type="transmembrane region" description="Helical" evidence="7">
    <location>
        <begin position="119"/>
        <end position="138"/>
    </location>
</feature>
<feature type="transmembrane region" description="Helical" evidence="7">
    <location>
        <begin position="205"/>
        <end position="222"/>
    </location>
</feature>
<dbReference type="Gene3D" id="1.20.144.10">
    <property type="entry name" value="Phosphatidic acid phosphatase type 2/haloperoxidase"/>
    <property type="match status" value="1"/>
</dbReference>
<organism evidence="9 10">
    <name type="scientific">Chaetoceros tenuissimus</name>
    <dbReference type="NCBI Taxonomy" id="426638"/>
    <lineage>
        <taxon>Eukaryota</taxon>
        <taxon>Sar</taxon>
        <taxon>Stramenopiles</taxon>
        <taxon>Ochrophyta</taxon>
        <taxon>Bacillariophyta</taxon>
        <taxon>Coscinodiscophyceae</taxon>
        <taxon>Chaetocerotophycidae</taxon>
        <taxon>Chaetocerotales</taxon>
        <taxon>Chaetocerotaceae</taxon>
        <taxon>Chaetoceros</taxon>
    </lineage>
</organism>
<gene>
    <name evidence="9" type="ORF">CTEN210_10927</name>
</gene>
<evidence type="ECO:0000256" key="6">
    <source>
        <dbReference type="SAM" id="MobiDB-lite"/>
    </source>
</evidence>
<dbReference type="InterPro" id="IPR043216">
    <property type="entry name" value="PAP-like"/>
</dbReference>
<dbReference type="AlphaFoldDB" id="A0AAD3H8T8"/>
<dbReference type="SUPFAM" id="SSF48317">
    <property type="entry name" value="Acid phosphatase/Vanadium-dependent haloperoxidase"/>
    <property type="match status" value="1"/>
</dbReference>
<evidence type="ECO:0000256" key="1">
    <source>
        <dbReference type="ARBA" id="ARBA00004141"/>
    </source>
</evidence>
<dbReference type="Proteomes" id="UP001054902">
    <property type="component" value="Unassembled WGS sequence"/>
</dbReference>
<comment type="caution">
    <text evidence="9">The sequence shown here is derived from an EMBL/GenBank/DDBJ whole genome shotgun (WGS) entry which is preliminary data.</text>
</comment>
<evidence type="ECO:0000313" key="9">
    <source>
        <dbReference type="EMBL" id="GFH54451.1"/>
    </source>
</evidence>
<evidence type="ECO:0000256" key="2">
    <source>
        <dbReference type="ARBA" id="ARBA00008816"/>
    </source>
</evidence>
<evidence type="ECO:0000313" key="10">
    <source>
        <dbReference type="Proteomes" id="UP001054902"/>
    </source>
</evidence>
<evidence type="ECO:0000256" key="3">
    <source>
        <dbReference type="ARBA" id="ARBA00022692"/>
    </source>
</evidence>
<dbReference type="GO" id="GO:0016020">
    <property type="term" value="C:membrane"/>
    <property type="evidence" value="ECO:0007669"/>
    <property type="project" value="UniProtKB-SubCell"/>
</dbReference>
<evidence type="ECO:0000256" key="7">
    <source>
        <dbReference type="SAM" id="Phobius"/>
    </source>
</evidence>
<dbReference type="InterPro" id="IPR036938">
    <property type="entry name" value="PAP2/HPO_sf"/>
</dbReference>
<evidence type="ECO:0000256" key="4">
    <source>
        <dbReference type="ARBA" id="ARBA00022989"/>
    </source>
</evidence>
<keyword evidence="3 7" id="KW-0812">Transmembrane</keyword>
<keyword evidence="4 7" id="KW-1133">Transmembrane helix</keyword>
<keyword evidence="5 7" id="KW-0472">Membrane</keyword>
<feature type="transmembrane region" description="Helical" evidence="7">
    <location>
        <begin position="150"/>
        <end position="170"/>
    </location>
</feature>
<feature type="transmembrane region" description="Helical" evidence="7">
    <location>
        <begin position="273"/>
        <end position="292"/>
    </location>
</feature>
<feature type="transmembrane region" description="Helical" evidence="7">
    <location>
        <begin position="243"/>
        <end position="261"/>
    </location>
</feature>
<evidence type="ECO:0000259" key="8">
    <source>
        <dbReference type="SMART" id="SM00014"/>
    </source>
</evidence>
<comment type="similarity">
    <text evidence="2">Belongs to the PA-phosphatase related phosphoesterase family.</text>
</comment>
<proteinExistence type="inferred from homology"/>
<sequence>MEAESENYANQADEETRSHASAHNGANYATIDSSLLDTADNDNRSQVSHLREYFRNYLLVIELVACAALGFTGHFLPEYLFRMKIHDREIPYQITGNGDIIYNQYINNALVGQQTIPDWLLVVLTMMLPLIIVIIVGLKSRIKYDLHSVVCALFFTVGLTQFITDFVKIYCGYFRPNFYEYCQFSNDDMACDSDRNNPRKSFPSGHASSSFSSMTFLALYFAGKIGLHCSCNENMKMILQKRFFTILAFTPMFLAVFIASSRVHDDMHHPADVVGGSLIGIICAILGYSLWYNSIYSARAGYPLLSTSSENL</sequence>
<name>A0AAD3H8T8_9STRA</name>
<comment type="subcellular location">
    <subcellularLocation>
        <location evidence="1">Membrane</location>
        <topology evidence="1">Multi-pass membrane protein</topology>
    </subcellularLocation>
</comment>
<accession>A0AAD3H8T8</accession>
<dbReference type="PANTHER" id="PTHR10165:SF35">
    <property type="entry name" value="RE23632P"/>
    <property type="match status" value="1"/>
</dbReference>
<dbReference type="GO" id="GO:0006644">
    <property type="term" value="P:phospholipid metabolic process"/>
    <property type="evidence" value="ECO:0007669"/>
    <property type="project" value="InterPro"/>
</dbReference>